<accession>A0A2P2P1S9</accession>
<dbReference type="AlphaFoldDB" id="A0A2P2P1S9"/>
<evidence type="ECO:0000313" key="1">
    <source>
        <dbReference type="EMBL" id="MBX48603.1"/>
    </source>
</evidence>
<name>A0A2P2P1S9_RHIMU</name>
<reference evidence="1" key="1">
    <citation type="submission" date="2018-02" db="EMBL/GenBank/DDBJ databases">
        <title>Rhizophora mucronata_Transcriptome.</title>
        <authorList>
            <person name="Meera S.P."/>
            <person name="Sreeshan A."/>
            <person name="Augustine A."/>
        </authorList>
    </citation>
    <scope>NUCLEOTIDE SEQUENCE</scope>
    <source>
        <tissue evidence="1">Leaf</tissue>
    </source>
</reference>
<sequence length="82" mass="8862">MCNFAHADFGVPLPIFGGICSYPSSFAKAILDDYGSNGSRSTSWSSSPANLKWGSYFSLPGLIELSTEASGQKVYMFFLSTF</sequence>
<dbReference type="EMBL" id="GGEC01068119">
    <property type="protein sequence ID" value="MBX48603.1"/>
    <property type="molecule type" value="Transcribed_RNA"/>
</dbReference>
<protein>
    <submittedName>
        <fullName evidence="1">Uncharacterized protein</fullName>
    </submittedName>
</protein>
<proteinExistence type="predicted"/>
<organism evidence="1">
    <name type="scientific">Rhizophora mucronata</name>
    <name type="common">Asiatic mangrove</name>
    <dbReference type="NCBI Taxonomy" id="61149"/>
    <lineage>
        <taxon>Eukaryota</taxon>
        <taxon>Viridiplantae</taxon>
        <taxon>Streptophyta</taxon>
        <taxon>Embryophyta</taxon>
        <taxon>Tracheophyta</taxon>
        <taxon>Spermatophyta</taxon>
        <taxon>Magnoliopsida</taxon>
        <taxon>eudicotyledons</taxon>
        <taxon>Gunneridae</taxon>
        <taxon>Pentapetalae</taxon>
        <taxon>rosids</taxon>
        <taxon>fabids</taxon>
        <taxon>Malpighiales</taxon>
        <taxon>Rhizophoraceae</taxon>
        <taxon>Rhizophora</taxon>
    </lineage>
</organism>